<feature type="region of interest" description="Disordered" evidence="5">
    <location>
        <begin position="1"/>
        <end position="20"/>
    </location>
</feature>
<dbReference type="Pfam" id="PF01566">
    <property type="entry name" value="Nramp"/>
    <property type="match status" value="2"/>
</dbReference>
<feature type="transmembrane region" description="Helical" evidence="6">
    <location>
        <begin position="470"/>
        <end position="493"/>
    </location>
</feature>
<feature type="compositionally biased region" description="Polar residues" evidence="5">
    <location>
        <begin position="510"/>
        <end position="528"/>
    </location>
</feature>
<feature type="transmembrane region" description="Helical" evidence="6">
    <location>
        <begin position="164"/>
        <end position="181"/>
    </location>
</feature>
<comment type="subcellular location">
    <subcellularLocation>
        <location evidence="1">Membrane</location>
        <topology evidence="1">Multi-pass membrane protein</topology>
    </subcellularLocation>
</comment>
<evidence type="ECO:0000256" key="2">
    <source>
        <dbReference type="ARBA" id="ARBA00022692"/>
    </source>
</evidence>
<reference evidence="7 8" key="1">
    <citation type="submission" date="2014-04" db="EMBL/GenBank/DDBJ databases">
        <title>Evolutionary Origins and Diversification of the Mycorrhizal Mutualists.</title>
        <authorList>
            <consortium name="DOE Joint Genome Institute"/>
            <consortium name="Mycorrhizal Genomics Consortium"/>
            <person name="Kohler A."/>
            <person name="Kuo A."/>
            <person name="Nagy L.G."/>
            <person name="Floudas D."/>
            <person name="Copeland A."/>
            <person name="Barry K.W."/>
            <person name="Cichocki N."/>
            <person name="Veneault-Fourrey C."/>
            <person name="LaButti K."/>
            <person name="Lindquist E.A."/>
            <person name="Lipzen A."/>
            <person name="Lundell T."/>
            <person name="Morin E."/>
            <person name="Murat C."/>
            <person name="Riley R."/>
            <person name="Ohm R."/>
            <person name="Sun H."/>
            <person name="Tunlid A."/>
            <person name="Henrissat B."/>
            <person name="Grigoriev I.V."/>
            <person name="Hibbett D.S."/>
            <person name="Martin F."/>
        </authorList>
    </citation>
    <scope>NUCLEOTIDE SEQUENCE [LARGE SCALE GENOMIC DNA]</scope>
    <source>
        <strain evidence="7 8">Koide BX008</strain>
    </source>
</reference>
<feature type="transmembrane region" description="Helical" evidence="6">
    <location>
        <begin position="552"/>
        <end position="573"/>
    </location>
</feature>
<name>A0A0C2T5P8_AMAMK</name>
<evidence type="ECO:0000313" key="8">
    <source>
        <dbReference type="Proteomes" id="UP000054549"/>
    </source>
</evidence>
<gene>
    <name evidence="7" type="ORF">M378DRAFT_114361</name>
</gene>
<dbReference type="PANTHER" id="PTHR11706:SF101">
    <property type="entry name" value="MANGANESE TRANSPORTER SMF1"/>
    <property type="match status" value="1"/>
</dbReference>
<dbReference type="PANTHER" id="PTHR11706">
    <property type="entry name" value="SOLUTE CARRIER PROTEIN FAMILY 11 MEMBER"/>
    <property type="match status" value="1"/>
</dbReference>
<dbReference type="OrthoDB" id="409173at2759"/>
<dbReference type="AlphaFoldDB" id="A0A0C2T5P8"/>
<dbReference type="PRINTS" id="PR00447">
    <property type="entry name" value="NATRESASSCMP"/>
</dbReference>
<evidence type="ECO:0000256" key="1">
    <source>
        <dbReference type="ARBA" id="ARBA00004141"/>
    </source>
</evidence>
<dbReference type="GO" id="GO:0005886">
    <property type="term" value="C:plasma membrane"/>
    <property type="evidence" value="ECO:0007669"/>
    <property type="project" value="TreeGrafter"/>
</dbReference>
<evidence type="ECO:0000256" key="6">
    <source>
        <dbReference type="SAM" id="Phobius"/>
    </source>
</evidence>
<dbReference type="InterPro" id="IPR001046">
    <property type="entry name" value="NRAMP_fam"/>
</dbReference>
<dbReference type="InParanoid" id="A0A0C2T5P8"/>
<feature type="transmembrane region" description="Helical" evidence="6">
    <location>
        <begin position="446"/>
        <end position="464"/>
    </location>
</feature>
<feature type="transmembrane region" description="Helical" evidence="6">
    <location>
        <begin position="395"/>
        <end position="414"/>
    </location>
</feature>
<dbReference type="GO" id="GO:0034755">
    <property type="term" value="P:iron ion transmembrane transport"/>
    <property type="evidence" value="ECO:0007669"/>
    <property type="project" value="TreeGrafter"/>
</dbReference>
<feature type="region of interest" description="Disordered" evidence="5">
    <location>
        <begin position="510"/>
        <end position="532"/>
    </location>
</feature>
<keyword evidence="2 6" id="KW-0812">Transmembrane</keyword>
<dbReference type="GO" id="GO:0005384">
    <property type="term" value="F:manganese ion transmembrane transporter activity"/>
    <property type="evidence" value="ECO:0007669"/>
    <property type="project" value="TreeGrafter"/>
</dbReference>
<protein>
    <recommendedName>
        <fullName evidence="9">Natural resistance-associated macrophage protein</fullName>
    </recommendedName>
</protein>
<dbReference type="FunCoup" id="A0A0C2T5P8">
    <property type="interactions" value="169"/>
</dbReference>
<dbReference type="NCBIfam" id="NF037982">
    <property type="entry name" value="Nramp_1"/>
    <property type="match status" value="1"/>
</dbReference>
<organism evidence="7 8">
    <name type="scientific">Amanita muscaria (strain Koide BX008)</name>
    <dbReference type="NCBI Taxonomy" id="946122"/>
    <lineage>
        <taxon>Eukaryota</taxon>
        <taxon>Fungi</taxon>
        <taxon>Dikarya</taxon>
        <taxon>Basidiomycota</taxon>
        <taxon>Agaricomycotina</taxon>
        <taxon>Agaricomycetes</taxon>
        <taxon>Agaricomycetidae</taxon>
        <taxon>Agaricales</taxon>
        <taxon>Pluteineae</taxon>
        <taxon>Amanitaceae</taxon>
        <taxon>Amanita</taxon>
    </lineage>
</organism>
<dbReference type="STRING" id="946122.A0A0C2T5P8"/>
<feature type="transmembrane region" description="Helical" evidence="6">
    <location>
        <begin position="77"/>
        <end position="107"/>
    </location>
</feature>
<dbReference type="GO" id="GO:0030026">
    <property type="term" value="P:intracellular manganese ion homeostasis"/>
    <property type="evidence" value="ECO:0007669"/>
    <property type="project" value="TreeGrafter"/>
</dbReference>
<dbReference type="Proteomes" id="UP000054549">
    <property type="component" value="Unassembled WGS sequence"/>
</dbReference>
<sequence length="575" mass="62449">MGGPTTSQRDDGDDRESHTSSITITRRISSFSIHACQTVYGHARNHTGVGLICSVAYFDPGNWGVDLQAGSESGYRLLFVVLLSGIFAVFLQVLASKLGCVTGLDLATHCRLLFHDRPKHTRLYRWGILYPLYMLAEVAIIATDLAEMLGSAIALVLLFPRLQLWHGVLITAADVILLLAMRDPLRGTPVRMFELLIAGLVLAVLLCVAIIISKVNVNWSDAFLGFVPSKYIFKSSALYTSVGIIGATVMPHSLFLGSNLATQDRISYRITHKDDRIEVYTASNTNSPGRYRNGNGLLPSLVNYVKTSFRNAVRAPDVNNYFTTAKRHSEHENNHLGFVLAHVYHGIADIVICLLGFAVVINALILILAGAVFYYGSDIARQTGGPASLFDAYALIGKFVGKGAATLFAIALLASGQSSSLIATVAGQAVAEGFIRWSVSPVLRRLLTRLIAIVPSMTVAIVMGREGVDTLLVASQVVLSMALPFITLPLIYLTSSQKIMSVRKPRQETATDLSLQEETLPGSSTTVGRTRDTDQEFGNAVDEWVDFSNSKITIIVGMSIWLVIVVANVYVLVSL</sequence>
<feature type="transmembrane region" description="Helical" evidence="6">
    <location>
        <begin position="237"/>
        <end position="257"/>
    </location>
</feature>
<accession>A0A0C2T5P8</accession>
<evidence type="ECO:0000313" key="7">
    <source>
        <dbReference type="EMBL" id="KIL71270.1"/>
    </source>
</evidence>
<keyword evidence="3 6" id="KW-1133">Transmembrane helix</keyword>
<dbReference type="EMBL" id="KN818222">
    <property type="protein sequence ID" value="KIL71270.1"/>
    <property type="molecule type" value="Genomic_DNA"/>
</dbReference>
<keyword evidence="4 6" id="KW-0472">Membrane</keyword>
<feature type="transmembrane region" description="Helical" evidence="6">
    <location>
        <begin position="350"/>
        <end position="375"/>
    </location>
</feature>
<keyword evidence="8" id="KW-1185">Reference proteome</keyword>
<evidence type="ECO:0000256" key="5">
    <source>
        <dbReference type="SAM" id="MobiDB-lite"/>
    </source>
</evidence>
<dbReference type="NCBIfam" id="TIGR01197">
    <property type="entry name" value="nramp"/>
    <property type="match status" value="1"/>
</dbReference>
<dbReference type="HOGENOM" id="CLU_020088_4_2_1"/>
<evidence type="ECO:0008006" key="9">
    <source>
        <dbReference type="Google" id="ProtNLM"/>
    </source>
</evidence>
<feature type="transmembrane region" description="Helical" evidence="6">
    <location>
        <begin position="193"/>
        <end position="217"/>
    </location>
</feature>
<evidence type="ECO:0000256" key="4">
    <source>
        <dbReference type="ARBA" id="ARBA00023136"/>
    </source>
</evidence>
<dbReference type="GO" id="GO:0015086">
    <property type="term" value="F:cadmium ion transmembrane transporter activity"/>
    <property type="evidence" value="ECO:0007669"/>
    <property type="project" value="TreeGrafter"/>
</dbReference>
<evidence type="ECO:0000256" key="3">
    <source>
        <dbReference type="ARBA" id="ARBA00022989"/>
    </source>
</evidence>
<proteinExistence type="predicted"/>
<feature type="compositionally biased region" description="Basic and acidic residues" evidence="5">
    <location>
        <begin position="8"/>
        <end position="18"/>
    </location>
</feature>
<feature type="transmembrane region" description="Helical" evidence="6">
    <location>
        <begin position="128"/>
        <end position="158"/>
    </location>
</feature>